<gene>
    <name evidence="2" type="ORF">GRJ2_001707000</name>
</gene>
<reference evidence="2 3" key="1">
    <citation type="submission" date="2024-06" db="EMBL/GenBank/DDBJ databases">
        <title>The draft genome of Grus japonensis, version 3.</title>
        <authorList>
            <person name="Nabeshima K."/>
            <person name="Suzuki S."/>
            <person name="Onuma M."/>
        </authorList>
    </citation>
    <scope>NUCLEOTIDE SEQUENCE [LARGE SCALE GENOMIC DNA]</scope>
    <source>
        <strain evidence="2 3">451A</strain>
    </source>
</reference>
<keyword evidence="3" id="KW-1185">Reference proteome</keyword>
<proteinExistence type="predicted"/>
<dbReference type="PANTHER" id="PTHR33332">
    <property type="entry name" value="REVERSE TRANSCRIPTASE DOMAIN-CONTAINING PROTEIN"/>
    <property type="match status" value="1"/>
</dbReference>
<dbReference type="AlphaFoldDB" id="A0ABC9X6Q1"/>
<evidence type="ECO:0000313" key="3">
    <source>
        <dbReference type="Proteomes" id="UP001623348"/>
    </source>
</evidence>
<keyword evidence="2" id="KW-0649">Protein kinase inhibitor</keyword>
<dbReference type="Proteomes" id="UP001623348">
    <property type="component" value="Unassembled WGS sequence"/>
</dbReference>
<sequence length="148" mass="16184">MLEGRDAIQRDLDRLERWACAKLMKFNKAKCKVLHMGQGNPKHNPRLGGEWIESSPEEKDLRVLAGDQHEPTMHACSPESQMGPGLHQKKCGQQVKGGEPAPLPCSHETPPGVLRPALGAPVQDRHGLVGASPEEGHEDDQRAGAPLW</sequence>
<comment type="caution">
    <text evidence="2">The sequence shown here is derived from an EMBL/GenBank/DDBJ whole genome shotgun (WGS) entry which is preliminary data.</text>
</comment>
<name>A0ABC9X6Q1_GRUJA</name>
<organism evidence="2 3">
    <name type="scientific">Grus japonensis</name>
    <name type="common">Japanese crane</name>
    <name type="synonym">Red-crowned crane</name>
    <dbReference type="NCBI Taxonomy" id="30415"/>
    <lineage>
        <taxon>Eukaryota</taxon>
        <taxon>Metazoa</taxon>
        <taxon>Chordata</taxon>
        <taxon>Craniata</taxon>
        <taxon>Vertebrata</taxon>
        <taxon>Euteleostomi</taxon>
        <taxon>Archelosauria</taxon>
        <taxon>Archosauria</taxon>
        <taxon>Dinosauria</taxon>
        <taxon>Saurischia</taxon>
        <taxon>Theropoda</taxon>
        <taxon>Coelurosauria</taxon>
        <taxon>Aves</taxon>
        <taxon>Neognathae</taxon>
        <taxon>Neoaves</taxon>
        <taxon>Gruiformes</taxon>
        <taxon>Gruidae</taxon>
        <taxon>Grus</taxon>
    </lineage>
</organism>
<evidence type="ECO:0000256" key="1">
    <source>
        <dbReference type="SAM" id="MobiDB-lite"/>
    </source>
</evidence>
<evidence type="ECO:0000313" key="2">
    <source>
        <dbReference type="EMBL" id="GAB0192417.1"/>
    </source>
</evidence>
<dbReference type="EMBL" id="BAAFJT010000007">
    <property type="protein sequence ID" value="GAB0192417.1"/>
    <property type="molecule type" value="Genomic_DNA"/>
</dbReference>
<accession>A0ABC9X6Q1</accession>
<dbReference type="GO" id="GO:0004860">
    <property type="term" value="F:protein kinase inhibitor activity"/>
    <property type="evidence" value="ECO:0007669"/>
    <property type="project" value="UniProtKB-KW"/>
</dbReference>
<feature type="region of interest" description="Disordered" evidence="1">
    <location>
        <begin position="71"/>
        <end position="148"/>
    </location>
</feature>
<protein>
    <submittedName>
        <fullName evidence="2">cAMP-dependent protein kinase inhibitor alpha</fullName>
    </submittedName>
</protein>